<dbReference type="AlphaFoldDB" id="H0WN57"/>
<dbReference type="InterPro" id="IPR000082">
    <property type="entry name" value="SEA_dom"/>
</dbReference>
<dbReference type="SMART" id="SM00200">
    <property type="entry name" value="SEA"/>
    <property type="match status" value="1"/>
</dbReference>
<feature type="domain" description="SEA" evidence="3">
    <location>
        <begin position="284"/>
        <end position="399"/>
    </location>
</feature>
<feature type="compositionally biased region" description="Low complexity" evidence="1">
    <location>
        <begin position="146"/>
        <end position="221"/>
    </location>
</feature>
<accession>H0WN57</accession>
<dbReference type="Ensembl" id="ENSOGAT00000003630.2">
    <property type="protein sequence ID" value="ENSOGAP00000003229.2"/>
    <property type="gene ID" value="ENSOGAG00000003627.2"/>
</dbReference>
<reference evidence="5" key="1">
    <citation type="submission" date="2011-03" db="EMBL/GenBank/DDBJ databases">
        <title>Version 3 of the genome sequence of Otolemur garnettii (Bushbaby).</title>
        <authorList>
            <consortium name="The Broad Institute Genome Sequencing Platform"/>
            <person name="Di Palma F."/>
            <person name="Johnson J."/>
            <person name="Lander E.S."/>
            <person name="Lindblad-Toh K."/>
            <person name="Jaffe D.B."/>
            <person name="Gnerre S."/>
            <person name="MacCallum I."/>
            <person name="Przybylski D."/>
            <person name="Ribeiro F.J."/>
            <person name="Burton J.N."/>
            <person name="Walker B.J."/>
            <person name="Sharpe T."/>
            <person name="Hall G."/>
        </authorList>
    </citation>
    <scope>NUCLEOTIDE SEQUENCE [LARGE SCALE GENOMIC DNA]</scope>
</reference>
<dbReference type="EMBL" id="AAQR03148544">
    <property type="status" value="NOT_ANNOTATED_CDS"/>
    <property type="molecule type" value="Genomic_DNA"/>
</dbReference>
<evidence type="ECO:0000256" key="2">
    <source>
        <dbReference type="SAM" id="Phobius"/>
    </source>
</evidence>
<evidence type="ECO:0000256" key="1">
    <source>
        <dbReference type="SAM" id="MobiDB-lite"/>
    </source>
</evidence>
<dbReference type="EMBL" id="AAQR03148545">
    <property type="status" value="NOT_ANNOTATED_CDS"/>
    <property type="molecule type" value="Genomic_DNA"/>
</dbReference>
<dbReference type="PANTHER" id="PTHR37999">
    <property type="entry name" value="MUCIN-17"/>
    <property type="match status" value="1"/>
</dbReference>
<dbReference type="HOGENOM" id="CLU_015998_1_0_1"/>
<organism evidence="4 5">
    <name type="scientific">Otolemur garnettii</name>
    <name type="common">Small-eared galago</name>
    <name type="synonym">Garnett's greater bushbaby</name>
    <dbReference type="NCBI Taxonomy" id="30611"/>
    <lineage>
        <taxon>Eukaryota</taxon>
        <taxon>Metazoa</taxon>
        <taxon>Chordata</taxon>
        <taxon>Craniata</taxon>
        <taxon>Vertebrata</taxon>
        <taxon>Euteleostomi</taxon>
        <taxon>Mammalia</taxon>
        <taxon>Eutheria</taxon>
        <taxon>Euarchontoglires</taxon>
        <taxon>Primates</taxon>
        <taxon>Strepsirrhini</taxon>
        <taxon>Lorisiformes</taxon>
        <taxon>Galagidae</taxon>
        <taxon>Otolemur</taxon>
    </lineage>
</organism>
<dbReference type="PROSITE" id="PS01186">
    <property type="entry name" value="EGF_2"/>
    <property type="match status" value="1"/>
</dbReference>
<dbReference type="OMA" id="WYEDDEQ"/>
<sequence>AASTHRTESPTSAATSGLSAESTTFHSRPTSTPSVTVPDSSPVSDLTTESTTFHSIPSSLHRIVSPGSSPTSGLTTESTTFHSIPSSLHRAVSPGSSPVSGLTTESTTFHSIPSSLHRIESSGSSATSGLTRESTTFHSIPSSLHTTVSPGSSPTSGLPSQSSISHSIPSSLHTTVSTGSSQASGLLSQSSTSTASPASSTTPAFPPASSTTSGLTTDLSTIHSDPASTPSLVSIVSLFSTMSPEQCQDGKVWNGIQCVCPQGYFGHQCLTPLEYFHIEVPGKINATLGVIVKVTYRIFTEDLNNTASQAYLNFVELFKKEMDKVYSGNDLPQYGGVIIKELLKGSIVVKYDILLEMNYTAEYWERFADLTEIVTAKTRNETKKFPEDPALCYDSILCYSEVATFVDKTVKLGFDFQEQCTQKAAKEFAQFYYVDILDGQQACVTKCTQGTKSQLDCHGGMCQLQRSGPRCLCPNVNTHWYWGETCEFSISKSLVYGVVGTVVAVLLIALVVLIVLLGLSQRKLHRGKCDVSPEWKQEDVAGTFRNTGIWEENNLKEDRYGLENTYSQFRPSLGHVDPTTELHIQRPNVVTPTP</sequence>
<name>H0WN57_OTOGA</name>
<evidence type="ECO:0000313" key="5">
    <source>
        <dbReference type="Proteomes" id="UP000005225"/>
    </source>
</evidence>
<keyword evidence="2" id="KW-0472">Membrane</keyword>
<feature type="compositionally biased region" description="Low complexity" evidence="1">
    <location>
        <begin position="29"/>
        <end position="45"/>
    </location>
</feature>
<dbReference type="InterPro" id="IPR000742">
    <property type="entry name" value="EGF"/>
</dbReference>
<keyword evidence="2" id="KW-1133">Transmembrane helix</keyword>
<proteinExistence type="predicted"/>
<feature type="transmembrane region" description="Helical" evidence="2">
    <location>
        <begin position="494"/>
        <end position="519"/>
    </location>
</feature>
<dbReference type="Pfam" id="PF01390">
    <property type="entry name" value="SEA"/>
    <property type="match status" value="1"/>
</dbReference>
<evidence type="ECO:0000259" key="3">
    <source>
        <dbReference type="PROSITE" id="PS50024"/>
    </source>
</evidence>
<feature type="region of interest" description="Disordered" evidence="1">
    <location>
        <begin position="1"/>
        <end position="222"/>
    </location>
</feature>
<dbReference type="InParanoid" id="H0WN57"/>
<dbReference type="PROSITE" id="PS00022">
    <property type="entry name" value="EGF_1"/>
    <property type="match status" value="1"/>
</dbReference>
<feature type="compositionally biased region" description="Polar residues" evidence="1">
    <location>
        <begin position="94"/>
        <end position="114"/>
    </location>
</feature>
<keyword evidence="5" id="KW-1185">Reference proteome</keyword>
<reference evidence="4" key="2">
    <citation type="submission" date="2025-08" db="UniProtKB">
        <authorList>
            <consortium name="Ensembl"/>
        </authorList>
    </citation>
    <scope>IDENTIFICATION</scope>
</reference>
<dbReference type="PROSITE" id="PS50024">
    <property type="entry name" value="SEA"/>
    <property type="match status" value="1"/>
</dbReference>
<dbReference type="GO" id="GO:0071944">
    <property type="term" value="C:cell periphery"/>
    <property type="evidence" value="ECO:0007669"/>
    <property type="project" value="UniProtKB-ARBA"/>
</dbReference>
<dbReference type="eggNOG" id="ENOG502S5I0">
    <property type="taxonomic scope" value="Eukaryota"/>
</dbReference>
<keyword evidence="2" id="KW-0812">Transmembrane</keyword>
<protein>
    <recommendedName>
        <fullName evidence="3">SEA domain-containing protein</fullName>
    </recommendedName>
</protein>
<dbReference type="EMBL" id="AAQR03148546">
    <property type="status" value="NOT_ANNOTATED_CDS"/>
    <property type="molecule type" value="Genomic_DNA"/>
</dbReference>
<feature type="compositionally biased region" description="Polar residues" evidence="1">
    <location>
        <begin position="46"/>
        <end position="58"/>
    </location>
</feature>
<feature type="compositionally biased region" description="Polar residues" evidence="1">
    <location>
        <begin position="121"/>
        <end position="145"/>
    </location>
</feature>
<dbReference type="PANTHER" id="PTHR37999:SF2">
    <property type="entry name" value="MUCIN-17"/>
    <property type="match status" value="1"/>
</dbReference>
<dbReference type="STRING" id="30611.ENSOGAP00000003229"/>
<dbReference type="InterPro" id="IPR053311">
    <property type="entry name" value="Mucosal_Integrity_Assoc"/>
</dbReference>
<dbReference type="GeneTree" id="ENSGT00940000154419"/>
<reference evidence="4" key="3">
    <citation type="submission" date="2025-09" db="UniProtKB">
        <authorList>
            <consortium name="Ensembl"/>
        </authorList>
    </citation>
    <scope>IDENTIFICATION</scope>
</reference>
<dbReference type="Proteomes" id="UP000005225">
    <property type="component" value="Unassembled WGS sequence"/>
</dbReference>
<evidence type="ECO:0000313" key="4">
    <source>
        <dbReference type="Ensembl" id="ENSOGAP00000003229.2"/>
    </source>
</evidence>
<feature type="compositionally biased region" description="Polar residues" evidence="1">
    <location>
        <begin position="9"/>
        <end position="28"/>
    </location>
</feature>
<feature type="compositionally biased region" description="Low complexity" evidence="1">
    <location>
        <begin position="65"/>
        <end position="80"/>
    </location>
</feature>